<evidence type="ECO:0000313" key="3">
    <source>
        <dbReference type="Proteomes" id="UP000013776"/>
    </source>
</evidence>
<proteinExistence type="predicted"/>
<sequence>MSDPRVNQDAIPANEPISARIPHENANSEVDAGGHNKVRTQPDSETIPEGAAKVLPPGASIPSGAVSVDPTKDAAQRTADSVGSTAVGGSAESTLQGATSADVTSSMGAIPGGVSSNEAHHVGHSSTDDQKL</sequence>
<dbReference type="Proteomes" id="UP000013776">
    <property type="component" value="Unassembled WGS sequence"/>
</dbReference>
<reference evidence="2 3" key="1">
    <citation type="journal article" date="2013" name="MBio">
        <title>Genome sequencing of the plant pathogen Taphrina deformans, the causal agent of peach leaf curl.</title>
        <authorList>
            <person name="Cisse O.H."/>
            <person name="Almeida J.M.G.C.F."/>
            <person name="Fonseca A."/>
            <person name="Kumar A.A."/>
            <person name="Salojaervi J."/>
            <person name="Overmyer K."/>
            <person name="Hauser P.M."/>
            <person name="Pagni M."/>
        </authorList>
    </citation>
    <scope>NUCLEOTIDE SEQUENCE [LARGE SCALE GENOMIC DNA]</scope>
    <source>
        <strain evidence="3">PYCC 5710 / ATCC 11124 / CBS 356.35 / IMI 108563 / JCM 9778 / NBRC 8474</strain>
    </source>
</reference>
<dbReference type="EMBL" id="CAHR02000136">
    <property type="protein sequence ID" value="CCG83308.1"/>
    <property type="molecule type" value="Genomic_DNA"/>
</dbReference>
<evidence type="ECO:0000256" key="1">
    <source>
        <dbReference type="SAM" id="MobiDB-lite"/>
    </source>
</evidence>
<organism evidence="2 3">
    <name type="scientific">Taphrina deformans (strain PYCC 5710 / ATCC 11124 / CBS 356.35 / IMI 108563 / JCM 9778 / NBRC 8474)</name>
    <name type="common">Peach leaf curl fungus</name>
    <name type="synonym">Lalaria deformans</name>
    <dbReference type="NCBI Taxonomy" id="1097556"/>
    <lineage>
        <taxon>Eukaryota</taxon>
        <taxon>Fungi</taxon>
        <taxon>Dikarya</taxon>
        <taxon>Ascomycota</taxon>
        <taxon>Taphrinomycotina</taxon>
        <taxon>Taphrinomycetes</taxon>
        <taxon>Taphrinales</taxon>
        <taxon>Taphrinaceae</taxon>
        <taxon>Taphrina</taxon>
    </lineage>
</organism>
<feature type="compositionally biased region" description="Basic and acidic residues" evidence="1">
    <location>
        <begin position="118"/>
        <end position="132"/>
    </location>
</feature>
<keyword evidence="3" id="KW-1185">Reference proteome</keyword>
<feature type="compositionally biased region" description="Polar residues" evidence="1">
    <location>
        <begin position="91"/>
        <end position="107"/>
    </location>
</feature>
<name>R4XIW4_TAPDE</name>
<gene>
    <name evidence="2" type="ORF">TAPDE_003447</name>
</gene>
<feature type="region of interest" description="Disordered" evidence="1">
    <location>
        <begin position="1"/>
        <end position="132"/>
    </location>
</feature>
<protein>
    <submittedName>
        <fullName evidence="2">Uncharacterized protein</fullName>
    </submittedName>
</protein>
<accession>R4XIW4</accession>
<dbReference type="AlphaFoldDB" id="R4XIW4"/>
<comment type="caution">
    <text evidence="2">The sequence shown here is derived from an EMBL/GenBank/DDBJ whole genome shotgun (WGS) entry which is preliminary data.</text>
</comment>
<dbReference type="VEuPathDB" id="FungiDB:TAPDE_003447"/>
<dbReference type="OrthoDB" id="3260716at2759"/>
<evidence type="ECO:0000313" key="2">
    <source>
        <dbReference type="EMBL" id="CCG83308.1"/>
    </source>
</evidence>